<sequence>MFLPSNKQIPAVGVSIGIERIFTIIQERERQKKGGIQQTYTQVMVASVGGDLTLERMAICAELWKGGICAEMIQKRNPYFDKQLEYTLDMKIPFLVIIGQNEIDEGTVKVKNTASEVQEVVVRSELVETLRRSLANLPQPQ</sequence>
<dbReference type="GO" id="GO:0004821">
    <property type="term" value="F:histidine-tRNA ligase activity"/>
    <property type="evidence" value="ECO:0007669"/>
    <property type="project" value="TreeGrafter"/>
</dbReference>
<evidence type="ECO:0000256" key="2">
    <source>
        <dbReference type="ARBA" id="ARBA00022840"/>
    </source>
</evidence>
<proteinExistence type="predicted"/>
<dbReference type="GO" id="GO:0006427">
    <property type="term" value="P:histidyl-tRNA aminoacylation"/>
    <property type="evidence" value="ECO:0007669"/>
    <property type="project" value="TreeGrafter"/>
</dbReference>
<organism evidence="5">
    <name type="scientific">Spongospora subterranea</name>
    <dbReference type="NCBI Taxonomy" id="70186"/>
    <lineage>
        <taxon>Eukaryota</taxon>
        <taxon>Sar</taxon>
        <taxon>Rhizaria</taxon>
        <taxon>Endomyxa</taxon>
        <taxon>Phytomyxea</taxon>
        <taxon>Plasmodiophorida</taxon>
        <taxon>Plasmodiophoridae</taxon>
        <taxon>Spongospora</taxon>
    </lineage>
</organism>
<dbReference type="GO" id="GO:0005524">
    <property type="term" value="F:ATP binding"/>
    <property type="evidence" value="ECO:0007669"/>
    <property type="project" value="UniProtKB-KW"/>
</dbReference>
<reference evidence="5" key="1">
    <citation type="submission" date="2015-04" db="EMBL/GenBank/DDBJ databases">
        <title>The genome sequence of the plant pathogenic Rhizarian Plasmodiophora brassicae reveals insights in its biotrophic life cycle and the origin of chitin synthesis.</title>
        <authorList>
            <person name="Schwelm A."/>
            <person name="Fogelqvist J."/>
            <person name="Knaust A."/>
            <person name="Julke S."/>
            <person name="Lilja T."/>
            <person name="Dhandapani V."/>
            <person name="Bonilla-Rosso G."/>
            <person name="Karlsson M."/>
            <person name="Shevchenko A."/>
            <person name="Choi S.R."/>
            <person name="Kim H.G."/>
            <person name="Park J.Y."/>
            <person name="Lim Y.P."/>
            <person name="Ludwig-Muller J."/>
            <person name="Dixelius C."/>
        </authorList>
    </citation>
    <scope>NUCLEOTIDE SEQUENCE</scope>
    <source>
        <tissue evidence="5">Potato root galls</tissue>
    </source>
</reference>
<accession>A0A0H5QKZ9</accession>
<dbReference type="AlphaFoldDB" id="A0A0H5QKZ9"/>
<dbReference type="Gene3D" id="3.40.50.800">
    <property type="entry name" value="Anticodon-binding domain"/>
    <property type="match status" value="1"/>
</dbReference>
<dbReference type="GO" id="GO:0005829">
    <property type="term" value="C:cytosol"/>
    <property type="evidence" value="ECO:0007669"/>
    <property type="project" value="TreeGrafter"/>
</dbReference>
<evidence type="ECO:0000259" key="4">
    <source>
        <dbReference type="Pfam" id="PF03129"/>
    </source>
</evidence>
<keyword evidence="3" id="KW-0648">Protein biosynthesis</keyword>
<dbReference type="PANTHER" id="PTHR11476:SF7">
    <property type="entry name" value="HISTIDINE--TRNA LIGASE"/>
    <property type="match status" value="1"/>
</dbReference>
<protein>
    <recommendedName>
        <fullName evidence="4">Anticodon-binding domain-containing protein</fullName>
    </recommendedName>
</protein>
<feature type="domain" description="Anticodon-binding" evidence="4">
    <location>
        <begin position="42"/>
        <end position="131"/>
    </location>
</feature>
<keyword evidence="1" id="KW-0547">Nucleotide-binding</keyword>
<dbReference type="GO" id="GO:0032543">
    <property type="term" value="P:mitochondrial translation"/>
    <property type="evidence" value="ECO:0007669"/>
    <property type="project" value="TreeGrafter"/>
</dbReference>
<dbReference type="InterPro" id="IPR004154">
    <property type="entry name" value="Anticodon-bd"/>
</dbReference>
<dbReference type="SUPFAM" id="SSF52954">
    <property type="entry name" value="Class II aaRS ABD-related"/>
    <property type="match status" value="1"/>
</dbReference>
<dbReference type="EMBL" id="HACM01002251">
    <property type="protein sequence ID" value="CRZ02693.1"/>
    <property type="molecule type" value="Transcribed_RNA"/>
</dbReference>
<dbReference type="PANTHER" id="PTHR11476">
    <property type="entry name" value="HISTIDYL-TRNA SYNTHETASE"/>
    <property type="match status" value="1"/>
</dbReference>
<evidence type="ECO:0000256" key="3">
    <source>
        <dbReference type="ARBA" id="ARBA00022917"/>
    </source>
</evidence>
<name>A0A0H5QKZ9_9EUKA</name>
<dbReference type="GO" id="GO:0005739">
    <property type="term" value="C:mitochondrion"/>
    <property type="evidence" value="ECO:0007669"/>
    <property type="project" value="TreeGrafter"/>
</dbReference>
<evidence type="ECO:0000256" key="1">
    <source>
        <dbReference type="ARBA" id="ARBA00022741"/>
    </source>
</evidence>
<dbReference type="InterPro" id="IPR036621">
    <property type="entry name" value="Anticodon-bd_dom_sf"/>
</dbReference>
<dbReference type="FunFam" id="3.40.50.800:FF:000012">
    <property type="entry name" value="Histidine--tRNA ligase, cytoplasmic"/>
    <property type="match status" value="1"/>
</dbReference>
<dbReference type="GO" id="GO:0003723">
    <property type="term" value="F:RNA binding"/>
    <property type="evidence" value="ECO:0007669"/>
    <property type="project" value="TreeGrafter"/>
</dbReference>
<dbReference type="Pfam" id="PF03129">
    <property type="entry name" value="HGTP_anticodon"/>
    <property type="match status" value="1"/>
</dbReference>
<evidence type="ECO:0000313" key="5">
    <source>
        <dbReference type="EMBL" id="CRZ02693.1"/>
    </source>
</evidence>
<keyword evidence="2" id="KW-0067">ATP-binding</keyword>